<dbReference type="PANTHER" id="PTHR21310">
    <property type="entry name" value="AMINOGLYCOSIDE PHOSPHOTRANSFERASE-RELATED-RELATED"/>
    <property type="match status" value="1"/>
</dbReference>
<keyword evidence="3" id="KW-1185">Reference proteome</keyword>
<feature type="domain" description="Aminoglycoside phosphotransferase" evidence="1">
    <location>
        <begin position="34"/>
        <end position="243"/>
    </location>
</feature>
<dbReference type="Gene3D" id="3.90.1200.10">
    <property type="match status" value="1"/>
</dbReference>
<comment type="caution">
    <text evidence="2">The sequence shown here is derived from an EMBL/GenBank/DDBJ whole genome shotgun (WGS) entry which is preliminary data.</text>
</comment>
<protein>
    <submittedName>
        <fullName evidence="2">Phosphotransferase</fullName>
    </submittedName>
</protein>
<evidence type="ECO:0000313" key="2">
    <source>
        <dbReference type="EMBL" id="GIE95388.1"/>
    </source>
</evidence>
<gene>
    <name evidence="2" type="ORF">Ari01nite_28530</name>
</gene>
<dbReference type="InterPro" id="IPR002575">
    <property type="entry name" value="Aminoglycoside_PTrfase"/>
</dbReference>
<organism evidence="2 3">
    <name type="scientific">Paractinoplanes rishiriensis</name>
    <dbReference type="NCBI Taxonomy" id="1050105"/>
    <lineage>
        <taxon>Bacteria</taxon>
        <taxon>Bacillati</taxon>
        <taxon>Actinomycetota</taxon>
        <taxon>Actinomycetes</taxon>
        <taxon>Micromonosporales</taxon>
        <taxon>Micromonosporaceae</taxon>
        <taxon>Paractinoplanes</taxon>
    </lineage>
</organism>
<dbReference type="InterPro" id="IPR011009">
    <property type="entry name" value="Kinase-like_dom_sf"/>
</dbReference>
<accession>A0A919JYG3</accession>
<dbReference type="PANTHER" id="PTHR21310:SF42">
    <property type="entry name" value="BIFUNCTIONAL AAC_APH"/>
    <property type="match status" value="1"/>
</dbReference>
<evidence type="ECO:0000313" key="3">
    <source>
        <dbReference type="Proteomes" id="UP000636960"/>
    </source>
</evidence>
<dbReference type="Proteomes" id="UP000636960">
    <property type="component" value="Unassembled WGS sequence"/>
</dbReference>
<dbReference type="InterPro" id="IPR051678">
    <property type="entry name" value="AGP_Transferase"/>
</dbReference>
<dbReference type="SUPFAM" id="SSF56112">
    <property type="entry name" value="Protein kinase-like (PK-like)"/>
    <property type="match status" value="1"/>
</dbReference>
<evidence type="ECO:0000259" key="1">
    <source>
        <dbReference type="Pfam" id="PF01636"/>
    </source>
</evidence>
<dbReference type="Gene3D" id="3.30.200.20">
    <property type="entry name" value="Phosphorylase Kinase, domain 1"/>
    <property type="match status" value="1"/>
</dbReference>
<dbReference type="AlphaFoldDB" id="A0A919JYG3"/>
<dbReference type="EMBL" id="BOMV01000028">
    <property type="protein sequence ID" value="GIE95388.1"/>
    <property type="molecule type" value="Genomic_DNA"/>
</dbReference>
<sequence length="297" mass="31327">MAAMPTPDPDLVRALLAEQFPEWAGRDIAAPFEGADMAVFRLGADLAVRLPRHHGSVGSLQAEIRWMGRLAQRWSFPTQRIVAVGRPGAGFPWCWAVTSWLPGELAADRPLDAAAAPALGRALAEIHQPAPADAPWNSEQSVGLTAREPTLRQALDRLDGHVDRDAAAALWLAATAVPDDGPRVWIHADLHPFNVISRGGAFGGIIDWSDIASGDPAVDLGFAHLLLPAAAMPAMFDGYGGADPATVARARAIALVKAAALATLRKPVAAAIGRRCLIELGVARSCSTARSLPEMPP</sequence>
<name>A0A919JYG3_9ACTN</name>
<reference evidence="2" key="1">
    <citation type="submission" date="2021-01" db="EMBL/GenBank/DDBJ databases">
        <title>Whole genome shotgun sequence of Actinoplanes rishiriensis NBRC 108556.</title>
        <authorList>
            <person name="Komaki H."/>
            <person name="Tamura T."/>
        </authorList>
    </citation>
    <scope>NUCLEOTIDE SEQUENCE</scope>
    <source>
        <strain evidence="2">NBRC 108556</strain>
    </source>
</reference>
<proteinExistence type="predicted"/>
<dbReference type="Pfam" id="PF01636">
    <property type="entry name" value="APH"/>
    <property type="match status" value="1"/>
</dbReference>